<dbReference type="Proteomes" id="UP000274100">
    <property type="component" value="Chromosome"/>
</dbReference>
<dbReference type="PANTHER" id="PTHR23407:SF1">
    <property type="entry name" value="5-FORMYLTETRAHYDROFOLATE CYCLO-LIGASE"/>
    <property type="match status" value="1"/>
</dbReference>
<comment type="cofactor">
    <cofactor evidence="5">
        <name>Mg(2+)</name>
        <dbReference type="ChEBI" id="CHEBI:18420"/>
    </cofactor>
</comment>
<proteinExistence type="inferred from homology"/>
<dbReference type="GO" id="GO:0009396">
    <property type="term" value="P:folic acid-containing compound biosynthetic process"/>
    <property type="evidence" value="ECO:0007669"/>
    <property type="project" value="TreeGrafter"/>
</dbReference>
<evidence type="ECO:0000256" key="5">
    <source>
        <dbReference type="RuleBase" id="RU361279"/>
    </source>
</evidence>
<dbReference type="EMBL" id="LR134343">
    <property type="protein sequence ID" value="VEG13301.1"/>
    <property type="molecule type" value="Genomic_DNA"/>
</dbReference>
<evidence type="ECO:0000256" key="1">
    <source>
        <dbReference type="ARBA" id="ARBA00010638"/>
    </source>
</evidence>
<sequence length="195" mass="22384">MTQSAPLLLAADYRKFMRQKRRLLDAATRQHCASLASRFLPKLFSVLPNNANIAFYLDSFGEMPTEPLAKFCQRYGHQGFLPITRHGEPLRFAPIYQPLAKTPLRRHHLGMAEPTTHKIDARRMHAIICPAVAIDKTGLRLGMGGGYYDRTFAHAPNCLKIAWCYDFQLVDSLPRQAWDKSMDIIITERRFIRIN</sequence>
<protein>
    <recommendedName>
        <fullName evidence="5">5-formyltetrahydrofolate cyclo-ligase</fullName>
        <ecNumber evidence="5">6.3.3.2</ecNumber>
    </recommendedName>
</protein>
<name>A0A3S4SZE1_9GAMM</name>
<dbReference type="AlphaFoldDB" id="A0A3S4SZE1"/>
<keyword evidence="3 4" id="KW-0067">ATP-binding</keyword>
<feature type="binding site" evidence="4">
    <location>
        <position position="62"/>
    </location>
    <ligand>
        <name>substrate</name>
    </ligand>
</feature>
<comment type="similarity">
    <text evidence="1 5">Belongs to the 5-formyltetrahydrofolate cyclo-ligase family.</text>
</comment>
<keyword evidence="5" id="KW-0479">Metal-binding</keyword>
<dbReference type="OrthoDB" id="9801938at2"/>
<dbReference type="GO" id="GO:0030272">
    <property type="term" value="F:5-formyltetrahydrofolate cyclo-ligase activity"/>
    <property type="evidence" value="ECO:0007669"/>
    <property type="project" value="UniProtKB-EC"/>
</dbReference>
<evidence type="ECO:0000256" key="2">
    <source>
        <dbReference type="ARBA" id="ARBA00022741"/>
    </source>
</evidence>
<dbReference type="InterPro" id="IPR037171">
    <property type="entry name" value="NagB/RpiA_transferase-like"/>
</dbReference>
<dbReference type="NCBIfam" id="TIGR02727">
    <property type="entry name" value="MTHFS_bact"/>
    <property type="match status" value="1"/>
</dbReference>
<dbReference type="EC" id="6.3.3.2" evidence="5"/>
<dbReference type="InterPro" id="IPR024185">
    <property type="entry name" value="FTHF_cligase-like_sf"/>
</dbReference>
<evidence type="ECO:0000256" key="3">
    <source>
        <dbReference type="ARBA" id="ARBA00022840"/>
    </source>
</evidence>
<feature type="binding site" evidence="4">
    <location>
        <position position="57"/>
    </location>
    <ligand>
        <name>substrate</name>
    </ligand>
</feature>
<dbReference type="KEGG" id="mcun:NCTC10297_01264"/>
<dbReference type="GO" id="GO:0005524">
    <property type="term" value="F:ATP binding"/>
    <property type="evidence" value="ECO:0007669"/>
    <property type="project" value="UniProtKB-KW"/>
</dbReference>
<dbReference type="PANTHER" id="PTHR23407">
    <property type="entry name" value="ATPASE INHIBITOR/5-FORMYLTETRAHYDROFOLATE CYCLO-LIGASE"/>
    <property type="match status" value="1"/>
</dbReference>
<dbReference type="PIRSF" id="PIRSF006806">
    <property type="entry name" value="FTHF_cligase"/>
    <property type="match status" value="1"/>
</dbReference>
<accession>A0A3S4SZE1</accession>
<comment type="catalytic activity">
    <reaction evidence="5">
        <text>(6S)-5-formyl-5,6,7,8-tetrahydrofolate + ATP = (6R)-5,10-methenyltetrahydrofolate + ADP + phosphate</text>
        <dbReference type="Rhea" id="RHEA:10488"/>
        <dbReference type="ChEBI" id="CHEBI:30616"/>
        <dbReference type="ChEBI" id="CHEBI:43474"/>
        <dbReference type="ChEBI" id="CHEBI:57455"/>
        <dbReference type="ChEBI" id="CHEBI:57457"/>
        <dbReference type="ChEBI" id="CHEBI:456216"/>
        <dbReference type="EC" id="6.3.3.2"/>
    </reaction>
</comment>
<keyword evidence="2 4" id="KW-0547">Nucleotide-binding</keyword>
<reference evidence="6 7" key="1">
    <citation type="submission" date="2018-12" db="EMBL/GenBank/DDBJ databases">
        <authorList>
            <consortium name="Pathogen Informatics"/>
        </authorList>
    </citation>
    <scope>NUCLEOTIDE SEQUENCE [LARGE SCALE GENOMIC DNA]</scope>
    <source>
        <strain evidence="6 7">NCTC10297</strain>
    </source>
</reference>
<dbReference type="InterPro" id="IPR002698">
    <property type="entry name" value="FTHF_cligase"/>
</dbReference>
<dbReference type="GO" id="GO:0035999">
    <property type="term" value="P:tetrahydrofolate interconversion"/>
    <property type="evidence" value="ECO:0007669"/>
    <property type="project" value="TreeGrafter"/>
</dbReference>
<gene>
    <name evidence="6" type="primary">ygfA</name>
    <name evidence="6" type="ORF">NCTC10297_01264</name>
</gene>
<evidence type="ECO:0000313" key="7">
    <source>
        <dbReference type="Proteomes" id="UP000274100"/>
    </source>
</evidence>
<feature type="binding site" evidence="4">
    <location>
        <begin position="140"/>
        <end position="148"/>
    </location>
    <ligand>
        <name>ATP</name>
        <dbReference type="ChEBI" id="CHEBI:30616"/>
    </ligand>
</feature>
<dbReference type="SUPFAM" id="SSF100950">
    <property type="entry name" value="NagB/RpiA/CoA transferase-like"/>
    <property type="match status" value="1"/>
</dbReference>
<keyword evidence="5" id="KW-0460">Magnesium</keyword>
<dbReference type="GO" id="GO:0046872">
    <property type="term" value="F:metal ion binding"/>
    <property type="evidence" value="ECO:0007669"/>
    <property type="project" value="UniProtKB-KW"/>
</dbReference>
<dbReference type="Pfam" id="PF01812">
    <property type="entry name" value="5-FTHF_cyc-lig"/>
    <property type="match status" value="1"/>
</dbReference>
<organism evidence="6 7">
    <name type="scientific">Moraxella cuniculi</name>
    <dbReference type="NCBI Taxonomy" id="34061"/>
    <lineage>
        <taxon>Bacteria</taxon>
        <taxon>Pseudomonadati</taxon>
        <taxon>Pseudomonadota</taxon>
        <taxon>Gammaproteobacteria</taxon>
        <taxon>Moraxellales</taxon>
        <taxon>Moraxellaceae</taxon>
        <taxon>Moraxella</taxon>
    </lineage>
</organism>
<dbReference type="RefSeq" id="WP_126330842.1">
    <property type="nucleotide sequence ID" value="NZ_LR134343.1"/>
</dbReference>
<dbReference type="Gene3D" id="3.40.50.10420">
    <property type="entry name" value="NagB/RpiA/CoA transferase-like"/>
    <property type="match status" value="1"/>
</dbReference>
<evidence type="ECO:0000256" key="4">
    <source>
        <dbReference type="PIRSR" id="PIRSR006806-1"/>
    </source>
</evidence>
<keyword evidence="6" id="KW-0436">Ligase</keyword>
<evidence type="ECO:0000313" key="6">
    <source>
        <dbReference type="EMBL" id="VEG13301.1"/>
    </source>
</evidence>